<proteinExistence type="predicted"/>
<dbReference type="SMART" id="SM00838">
    <property type="entry name" value="EFG_C"/>
    <property type="match status" value="1"/>
</dbReference>
<dbReference type="NCBIfam" id="TIGR00231">
    <property type="entry name" value="small_GTP"/>
    <property type="match status" value="1"/>
</dbReference>
<evidence type="ECO:0000256" key="2">
    <source>
        <dbReference type="ARBA" id="ARBA00022490"/>
    </source>
</evidence>
<dbReference type="InterPro" id="IPR005225">
    <property type="entry name" value="Small_GTP-bd"/>
</dbReference>
<dbReference type="Gene3D" id="3.30.70.870">
    <property type="entry name" value="Elongation Factor G (Translational Gtpase), domain 3"/>
    <property type="match status" value="1"/>
</dbReference>
<dbReference type="InterPro" id="IPR056752">
    <property type="entry name" value="EFL1"/>
</dbReference>
<dbReference type="SUPFAM" id="SSF52540">
    <property type="entry name" value="P-loop containing nucleoside triphosphate hydrolases"/>
    <property type="match status" value="1"/>
</dbReference>
<evidence type="ECO:0000256" key="4">
    <source>
        <dbReference type="ARBA" id="ARBA00022741"/>
    </source>
</evidence>
<dbReference type="FunFam" id="3.30.70.240:FF:000006">
    <property type="entry name" value="Elongation factor like GTPase 1"/>
    <property type="match status" value="1"/>
</dbReference>
<dbReference type="SUPFAM" id="SSF50447">
    <property type="entry name" value="Translation proteins"/>
    <property type="match status" value="1"/>
</dbReference>
<gene>
    <name evidence="12" type="ORF">BCR42DRAFT_482391</name>
</gene>
<accession>A0A1X2II45</accession>
<dbReference type="OrthoDB" id="364892at2759"/>
<comment type="catalytic activity">
    <reaction evidence="7">
        <text>GTP + H2O = GDP + phosphate + H(+)</text>
        <dbReference type="Rhea" id="RHEA:19669"/>
        <dbReference type="ChEBI" id="CHEBI:15377"/>
        <dbReference type="ChEBI" id="CHEBI:15378"/>
        <dbReference type="ChEBI" id="CHEBI:37565"/>
        <dbReference type="ChEBI" id="CHEBI:43474"/>
        <dbReference type="ChEBI" id="CHEBI:58189"/>
    </reaction>
</comment>
<protein>
    <recommendedName>
        <fullName evidence="8">Ribosome assembly protein 1</fullName>
    </recommendedName>
    <alternativeName>
        <fullName evidence="9">Elongation factor-like 1</fullName>
    </alternativeName>
</protein>
<dbReference type="Pfam" id="PF03144">
    <property type="entry name" value="GTP_EFTU_D2"/>
    <property type="match status" value="1"/>
</dbReference>
<keyword evidence="4" id="KW-0547">Nucleotide-binding</keyword>
<keyword evidence="13" id="KW-1185">Reference proteome</keyword>
<feature type="region of interest" description="Disordered" evidence="10">
    <location>
        <begin position="723"/>
        <end position="748"/>
    </location>
</feature>
<dbReference type="InterPro" id="IPR000640">
    <property type="entry name" value="EFG_V-like"/>
</dbReference>
<dbReference type="Pfam" id="PF14492">
    <property type="entry name" value="EFG_III"/>
    <property type="match status" value="1"/>
</dbReference>
<dbReference type="CDD" id="cd04096">
    <property type="entry name" value="eEF2_snRNP_like_C"/>
    <property type="match status" value="1"/>
</dbReference>
<evidence type="ECO:0000256" key="6">
    <source>
        <dbReference type="ARBA" id="ARBA00023134"/>
    </source>
</evidence>
<comment type="subcellular location">
    <subcellularLocation>
        <location evidence="1">Cytoplasm</location>
    </subcellularLocation>
</comment>
<dbReference type="InterPro" id="IPR035647">
    <property type="entry name" value="EFG_III/V"/>
</dbReference>
<dbReference type="InterPro" id="IPR000795">
    <property type="entry name" value="T_Tr_GTP-bd_dom"/>
</dbReference>
<dbReference type="EMBL" id="MCGE01000010">
    <property type="protein sequence ID" value="ORZ17075.1"/>
    <property type="molecule type" value="Genomic_DNA"/>
</dbReference>
<dbReference type="InterPro" id="IPR009000">
    <property type="entry name" value="Transl_B-barrel_sf"/>
</dbReference>
<dbReference type="CDD" id="cd01681">
    <property type="entry name" value="aeEF2_snRNP_like_IV"/>
    <property type="match status" value="1"/>
</dbReference>
<dbReference type="GO" id="GO:0043022">
    <property type="term" value="F:ribosome binding"/>
    <property type="evidence" value="ECO:0007669"/>
    <property type="project" value="TreeGrafter"/>
</dbReference>
<dbReference type="CDD" id="cd16268">
    <property type="entry name" value="EF2_II"/>
    <property type="match status" value="1"/>
</dbReference>
<feature type="domain" description="Tr-type G" evidence="11">
    <location>
        <begin position="17"/>
        <end position="297"/>
    </location>
</feature>
<dbReference type="InterPro" id="IPR041095">
    <property type="entry name" value="EFG_II"/>
</dbReference>
<dbReference type="InterPro" id="IPR004161">
    <property type="entry name" value="EFTu-like_2"/>
</dbReference>
<dbReference type="CDD" id="cd16261">
    <property type="entry name" value="EF2_snRNP_III"/>
    <property type="match status" value="1"/>
</dbReference>
<dbReference type="GO" id="GO:0042256">
    <property type="term" value="P:cytosolic ribosome assembly"/>
    <property type="evidence" value="ECO:0007669"/>
    <property type="project" value="TreeGrafter"/>
</dbReference>
<dbReference type="Pfam" id="PF00009">
    <property type="entry name" value="GTP_EFTU"/>
    <property type="match status" value="1"/>
</dbReference>
<dbReference type="FunFam" id="3.40.50.300:FF:000746">
    <property type="entry name" value="Ribosome assembly protein 1"/>
    <property type="match status" value="1"/>
</dbReference>
<dbReference type="GO" id="GO:0005525">
    <property type="term" value="F:GTP binding"/>
    <property type="evidence" value="ECO:0007669"/>
    <property type="project" value="UniProtKB-KW"/>
</dbReference>
<dbReference type="Pfam" id="PF00679">
    <property type="entry name" value="EFG_C"/>
    <property type="match status" value="1"/>
</dbReference>
<dbReference type="InterPro" id="IPR014721">
    <property type="entry name" value="Ribsml_uS5_D2-typ_fold_subgr"/>
</dbReference>
<dbReference type="Gene3D" id="3.90.1430.10">
    <property type="entry name" value="Yeast translation eEF2 (G' domain)"/>
    <property type="match status" value="1"/>
</dbReference>
<dbReference type="FunFam" id="3.30.70.870:FF:000002">
    <property type="entry name" value="Translation elongation factor 2"/>
    <property type="match status" value="1"/>
</dbReference>
<dbReference type="Pfam" id="PF25118">
    <property type="entry name" value="EFL1"/>
    <property type="match status" value="1"/>
</dbReference>
<evidence type="ECO:0000256" key="7">
    <source>
        <dbReference type="ARBA" id="ARBA00048548"/>
    </source>
</evidence>
<keyword evidence="3" id="KW-0690">Ribosome biogenesis</keyword>
<dbReference type="SUPFAM" id="SSF54211">
    <property type="entry name" value="Ribosomal protein S5 domain 2-like"/>
    <property type="match status" value="1"/>
</dbReference>
<sequence>MPAITPAQIGQLQRNNKNIRNICILAHVDHGKTTLSDSLLATNGIISSKMAGKVRYLDSREDEQERGITMESSAISLYFKLVKSVQQEGQDTLTPVTSEYLINLIDSPGHVDFSSEVSTASRLCDGGLVLIDVVEGVCTQTISVLRQAWIDKVRPILVLNKMDRLIVELQLTPQEAYLHLNKILEQANAIMATFFTGDWMEDEARKMTADQQQKEENNEADDNDADQAGKTYDWSMEERDDSDIYFDPARGNVIFSSAIDGWAFRIQQFAVIYAKKLGVKDGLLQKCLWGDYYFDPKTKRVIQQKHLKGRSLKPMFVQFVLDNIWAVYDSVVVQQNRERTEKIVAALNIKVLPRDLRSRDTQTLLTAIFSQWLPLSTCVLLCIVGQLPPPSDAQRLRLPKILNPDLQHNDSELLAPTNNVEKALYSCDTSDEAPVVAYVSKMFAVPTDLLPENRRKQMTAEEMRERGRQQRILRQQQQEQQRMAEKVEDGGIPLRPEQLAALEQQAAELSMNDTDQEVDTTNDDEAAIKTEHLIGFARLYSGTIRVGQTLYVMGPKYDPNEPDRHCTEITVQSLYLIMGRDLEALPEVSAGNVFGIGGLEGHLLKNGTLASTKTNVMNMAGVSLDSAPIVRVALEPEDPTEMNKLVEGLRLLNQADPCVQVMLQETGEHVILTAGELHLERCLRDLKERFAKINIHVSPPIVPFRESIVINPEVPMVKEVNTTTDTDTGYTTATGTGTTGTDNVPSASTMVPRGTFSLTTSSKLVTLQVRAVPLPPKVTELLTTHTATIKNIVEQKLAKKKVLLKKSTSTTADDMDDDKKILELKDAGLDKVLTGAELQDLLRQEFAKAQKEGGPFSALWDDVVDHIWAFGPRRIGSNLLVNRVPGYIRKPFFDTALASTSATAVTESSTTSVEQGIAEDHADEVIKLEQEDEDDTVIKALSILDVDFHIHTGFQLSTLTGPLCAEPMTGVCYIVENITINKEAMIGANGEMMDVRSKLGLVQGQVISCMKDACRQSFLDWSPRLLLAMYTCDIQTSEDVLGRVYGVISKRKGKIISEDLKDGTPFWQISALLPVIESFGFSDEIRKRTSGAASPQLVFSGFEMLDQDPFWVPTTEEELEDLGDKADRDNLARKYMDSVRKRKGMFVEKKLVEHAEKQRTLKKN</sequence>
<dbReference type="Proteomes" id="UP000193560">
    <property type="component" value="Unassembled WGS sequence"/>
</dbReference>
<dbReference type="Gene3D" id="3.30.230.10">
    <property type="match status" value="1"/>
</dbReference>
<evidence type="ECO:0000256" key="8">
    <source>
        <dbReference type="ARBA" id="ARBA00068031"/>
    </source>
</evidence>
<keyword evidence="2" id="KW-0963">Cytoplasm</keyword>
<dbReference type="CDD" id="cd01885">
    <property type="entry name" value="EF2"/>
    <property type="match status" value="1"/>
</dbReference>
<dbReference type="Gene3D" id="3.40.50.300">
    <property type="entry name" value="P-loop containing nucleotide triphosphate hydrolases"/>
    <property type="match status" value="1"/>
</dbReference>
<dbReference type="FunFam" id="3.90.1430.10:FF:000002">
    <property type="entry name" value="Elongation factor like GTPase 1"/>
    <property type="match status" value="1"/>
</dbReference>
<dbReference type="AlphaFoldDB" id="A0A1X2II45"/>
<dbReference type="Gene3D" id="3.30.70.240">
    <property type="match status" value="1"/>
</dbReference>
<evidence type="ECO:0000256" key="3">
    <source>
        <dbReference type="ARBA" id="ARBA00022517"/>
    </source>
</evidence>
<organism evidence="12 13">
    <name type="scientific">Absidia repens</name>
    <dbReference type="NCBI Taxonomy" id="90262"/>
    <lineage>
        <taxon>Eukaryota</taxon>
        <taxon>Fungi</taxon>
        <taxon>Fungi incertae sedis</taxon>
        <taxon>Mucoromycota</taxon>
        <taxon>Mucoromycotina</taxon>
        <taxon>Mucoromycetes</taxon>
        <taxon>Mucorales</taxon>
        <taxon>Cunninghamellaceae</taxon>
        <taxon>Absidia</taxon>
    </lineage>
</organism>
<dbReference type="InterPro" id="IPR020568">
    <property type="entry name" value="Ribosomal_Su5_D2-typ_SF"/>
</dbReference>
<keyword evidence="6" id="KW-0342">GTP-binding</keyword>
<dbReference type="GO" id="GO:1990904">
    <property type="term" value="C:ribonucleoprotein complex"/>
    <property type="evidence" value="ECO:0007669"/>
    <property type="project" value="TreeGrafter"/>
</dbReference>
<feature type="region of interest" description="Disordered" evidence="10">
    <location>
        <begin position="205"/>
        <end position="228"/>
    </location>
</feature>
<evidence type="ECO:0000256" key="1">
    <source>
        <dbReference type="ARBA" id="ARBA00004496"/>
    </source>
</evidence>
<dbReference type="PROSITE" id="PS51722">
    <property type="entry name" value="G_TR_2"/>
    <property type="match status" value="1"/>
</dbReference>
<evidence type="ECO:0000256" key="5">
    <source>
        <dbReference type="ARBA" id="ARBA00022801"/>
    </source>
</evidence>
<evidence type="ECO:0000256" key="9">
    <source>
        <dbReference type="ARBA" id="ARBA00081809"/>
    </source>
</evidence>
<dbReference type="PANTHER" id="PTHR42908:SF3">
    <property type="entry name" value="ELONGATION FACTOR-LIKE GTPASE 1"/>
    <property type="match status" value="1"/>
</dbReference>
<dbReference type="InterPro" id="IPR027417">
    <property type="entry name" value="P-loop_NTPase"/>
</dbReference>
<name>A0A1X2II45_9FUNG</name>
<evidence type="ECO:0000313" key="12">
    <source>
        <dbReference type="EMBL" id="ORZ17075.1"/>
    </source>
</evidence>
<comment type="caution">
    <text evidence="12">The sequence shown here is derived from an EMBL/GenBank/DDBJ whole genome shotgun (WGS) entry which is preliminary data.</text>
</comment>
<dbReference type="GO" id="GO:0005829">
    <property type="term" value="C:cytosol"/>
    <property type="evidence" value="ECO:0007669"/>
    <property type="project" value="TreeGrafter"/>
</dbReference>
<keyword evidence="5" id="KW-0378">Hydrolase</keyword>
<dbReference type="GO" id="GO:0003924">
    <property type="term" value="F:GTPase activity"/>
    <property type="evidence" value="ECO:0007669"/>
    <property type="project" value="InterPro"/>
</dbReference>
<dbReference type="Gene3D" id="2.40.30.10">
    <property type="entry name" value="Translation factors"/>
    <property type="match status" value="1"/>
</dbReference>
<dbReference type="SUPFAM" id="SSF54980">
    <property type="entry name" value="EF-G C-terminal domain-like"/>
    <property type="match status" value="2"/>
</dbReference>
<evidence type="ECO:0000313" key="13">
    <source>
        <dbReference type="Proteomes" id="UP000193560"/>
    </source>
</evidence>
<reference evidence="12 13" key="1">
    <citation type="submission" date="2016-07" db="EMBL/GenBank/DDBJ databases">
        <title>Pervasive Adenine N6-methylation of Active Genes in Fungi.</title>
        <authorList>
            <consortium name="DOE Joint Genome Institute"/>
            <person name="Mondo S.J."/>
            <person name="Dannebaum R.O."/>
            <person name="Kuo R.C."/>
            <person name="Labutti K."/>
            <person name="Haridas S."/>
            <person name="Kuo A."/>
            <person name="Salamov A."/>
            <person name="Ahrendt S.R."/>
            <person name="Lipzen A."/>
            <person name="Sullivan W."/>
            <person name="Andreopoulos W.B."/>
            <person name="Clum A."/>
            <person name="Lindquist E."/>
            <person name="Daum C."/>
            <person name="Ramamoorthy G.K."/>
            <person name="Gryganskyi A."/>
            <person name="Culley D."/>
            <person name="Magnuson J.K."/>
            <person name="James T.Y."/>
            <person name="O'Malley M.A."/>
            <person name="Stajich J.E."/>
            <person name="Spatafora J.W."/>
            <person name="Visel A."/>
            <person name="Grigoriev I.V."/>
        </authorList>
    </citation>
    <scope>NUCLEOTIDE SEQUENCE [LARGE SCALE GENOMIC DNA]</scope>
    <source>
        <strain evidence="12 13">NRRL 1336</strain>
    </source>
</reference>
<evidence type="ECO:0000259" key="11">
    <source>
        <dbReference type="PROSITE" id="PS51722"/>
    </source>
</evidence>
<evidence type="ECO:0000256" key="10">
    <source>
        <dbReference type="SAM" id="MobiDB-lite"/>
    </source>
</evidence>
<feature type="compositionally biased region" description="Basic and acidic residues" evidence="10">
    <location>
        <begin position="205"/>
        <end position="217"/>
    </location>
</feature>
<dbReference type="STRING" id="90262.A0A1X2II45"/>
<dbReference type="PANTHER" id="PTHR42908">
    <property type="entry name" value="TRANSLATION ELONGATION FACTOR-RELATED"/>
    <property type="match status" value="1"/>
</dbReference>
<dbReference type="PRINTS" id="PR00315">
    <property type="entry name" value="ELONGATNFCT"/>
</dbReference>
<feature type="compositionally biased region" description="Low complexity" evidence="10">
    <location>
        <begin position="723"/>
        <end position="742"/>
    </location>
</feature>